<sequence length="321" mass="36937">MDQVLHGCATTTEAVRRAIQHSQESLRTLAKPYGINPKTVAKWKKRSSVCDLPTGPKQATSTVLSLEEEAIIVAFRRHTLLPLDDCLYALQATIPHLTRSSLHRCLQRHGISRLPEVEDDKPARSKFKTYPIGYFHIDIAEVQTSEGKLYLHVAIDRTSKFAFVQVTRKTGRTSASAFLEALIAAVPYKIHTMLTDNGIQFTFPPRYADGPTARYMTHMFDMRCRENGIEHRLTKVKHPWTNGQVERMNRTIKDATVKRFHYDDHRQFQTHLTDFVAAYNFGRRLKTLRGLTPYEFICKCWTNQPERFTLDPIHQMPGLNN</sequence>
<dbReference type="GO" id="GO:0003676">
    <property type="term" value="F:nucleic acid binding"/>
    <property type="evidence" value="ECO:0007669"/>
    <property type="project" value="InterPro"/>
</dbReference>
<proteinExistence type="predicted"/>
<dbReference type="EMBL" id="VAUP01000037">
    <property type="protein sequence ID" value="TLX41376.1"/>
    <property type="molecule type" value="Genomic_DNA"/>
</dbReference>
<dbReference type="InterPro" id="IPR001584">
    <property type="entry name" value="Integrase_cat-core"/>
</dbReference>
<gene>
    <name evidence="2" type="ORF">FBQ73_18040</name>
</gene>
<feature type="domain" description="Integrase catalytic" evidence="1">
    <location>
        <begin position="127"/>
        <end position="301"/>
    </location>
</feature>
<dbReference type="SUPFAM" id="SSF53098">
    <property type="entry name" value="Ribonuclease H-like"/>
    <property type="match status" value="1"/>
</dbReference>
<organism evidence="2 3">
    <name type="scientific">Xanthobacter autotrophicus</name>
    <dbReference type="NCBI Taxonomy" id="280"/>
    <lineage>
        <taxon>Bacteria</taxon>
        <taxon>Pseudomonadati</taxon>
        <taxon>Pseudomonadota</taxon>
        <taxon>Alphaproteobacteria</taxon>
        <taxon>Hyphomicrobiales</taxon>
        <taxon>Xanthobacteraceae</taxon>
        <taxon>Xanthobacter</taxon>
    </lineage>
</organism>
<dbReference type="Gene3D" id="3.30.420.10">
    <property type="entry name" value="Ribonuclease H-like superfamily/Ribonuclease H"/>
    <property type="match status" value="1"/>
</dbReference>
<dbReference type="PROSITE" id="PS50994">
    <property type="entry name" value="INTEGRASE"/>
    <property type="match status" value="1"/>
</dbReference>
<dbReference type="InterPro" id="IPR012337">
    <property type="entry name" value="RNaseH-like_sf"/>
</dbReference>
<evidence type="ECO:0000313" key="2">
    <source>
        <dbReference type="EMBL" id="TLX41376.1"/>
    </source>
</evidence>
<dbReference type="OrthoDB" id="9809060at2"/>
<dbReference type="GO" id="GO:0015074">
    <property type="term" value="P:DNA integration"/>
    <property type="evidence" value="ECO:0007669"/>
    <property type="project" value="InterPro"/>
</dbReference>
<dbReference type="Pfam" id="PF13683">
    <property type="entry name" value="rve_3"/>
    <property type="match status" value="1"/>
</dbReference>
<dbReference type="InterPro" id="IPR036397">
    <property type="entry name" value="RNaseH_sf"/>
</dbReference>
<evidence type="ECO:0000259" key="1">
    <source>
        <dbReference type="PROSITE" id="PS50994"/>
    </source>
</evidence>
<dbReference type="Proteomes" id="UP000305131">
    <property type="component" value="Unassembled WGS sequence"/>
</dbReference>
<protein>
    <submittedName>
        <fullName evidence="2">IS481 family transposase</fullName>
    </submittedName>
</protein>
<dbReference type="GeneID" id="95775357"/>
<name>A0A6C1KPD6_XANAU</name>
<accession>A0A6C1KPD6</accession>
<dbReference type="NCBIfam" id="NF033577">
    <property type="entry name" value="transpos_IS481"/>
    <property type="match status" value="1"/>
</dbReference>
<dbReference type="InterPro" id="IPR050951">
    <property type="entry name" value="Retrovirus_Pol_polyprotein"/>
</dbReference>
<dbReference type="PANTHER" id="PTHR37984">
    <property type="entry name" value="PROTEIN CBG26694"/>
    <property type="match status" value="1"/>
</dbReference>
<evidence type="ECO:0000313" key="3">
    <source>
        <dbReference type="Proteomes" id="UP000305131"/>
    </source>
</evidence>
<dbReference type="PANTHER" id="PTHR37984:SF5">
    <property type="entry name" value="PROTEIN NYNRIN-LIKE"/>
    <property type="match status" value="1"/>
</dbReference>
<comment type="caution">
    <text evidence="2">The sequence shown here is derived from an EMBL/GenBank/DDBJ whole genome shotgun (WGS) entry which is preliminary data.</text>
</comment>
<dbReference type="InterPro" id="IPR047656">
    <property type="entry name" value="IS481-like_transpos"/>
</dbReference>
<dbReference type="RefSeq" id="WP_138400890.1">
    <property type="nucleotide sequence ID" value="NZ_JBAFVI010000006.1"/>
</dbReference>
<dbReference type="AlphaFoldDB" id="A0A6C1KPD6"/>
<reference evidence="2 3" key="1">
    <citation type="submission" date="2019-05" db="EMBL/GenBank/DDBJ databases">
        <authorList>
            <person name="Zhou X."/>
        </authorList>
    </citation>
    <scope>NUCLEOTIDE SEQUENCE [LARGE SCALE GENOMIC DNA]</scope>
    <source>
        <strain evidence="2 3">DSM 432</strain>
    </source>
</reference>